<feature type="compositionally biased region" description="Low complexity" evidence="1">
    <location>
        <begin position="56"/>
        <end position="65"/>
    </location>
</feature>
<feature type="compositionally biased region" description="Basic residues" evidence="1">
    <location>
        <begin position="1"/>
        <end position="10"/>
    </location>
</feature>
<organism evidence="2 3">
    <name type="scientific">Dictyostelium purpureum</name>
    <name type="common">Slime mold</name>
    <dbReference type="NCBI Taxonomy" id="5786"/>
    <lineage>
        <taxon>Eukaryota</taxon>
        <taxon>Amoebozoa</taxon>
        <taxon>Evosea</taxon>
        <taxon>Eumycetozoa</taxon>
        <taxon>Dictyostelia</taxon>
        <taxon>Dictyosteliales</taxon>
        <taxon>Dictyosteliaceae</taxon>
        <taxon>Dictyostelium</taxon>
    </lineage>
</organism>
<evidence type="ECO:0000256" key="1">
    <source>
        <dbReference type="SAM" id="MobiDB-lite"/>
    </source>
</evidence>
<feature type="region of interest" description="Disordered" evidence="1">
    <location>
        <begin position="119"/>
        <end position="144"/>
    </location>
</feature>
<proteinExistence type="predicted"/>
<evidence type="ECO:0000313" key="2">
    <source>
        <dbReference type="EMBL" id="EGC32599.1"/>
    </source>
</evidence>
<dbReference type="RefSeq" id="XP_003290890.1">
    <property type="nucleotide sequence ID" value="XM_003290842.1"/>
</dbReference>
<sequence>MEKEHRKKKSFGNLFGHSNSSPNLKSYLKDDGPQKEGFADIPENEEISSNLHKVQSTPTSPLSSTNNIIKYKKKPSRLAQAFKRVKHNNKLKKEIEELSSKTGLNLQYTRSNLPFNIIPDSSVDGGGGGAPSGHSRQVYQKVNI</sequence>
<dbReference type="AlphaFoldDB" id="F0ZTY7"/>
<name>F0ZTY7_DICPU</name>
<dbReference type="Proteomes" id="UP000001064">
    <property type="component" value="Unassembled WGS sequence"/>
</dbReference>
<reference evidence="3" key="1">
    <citation type="journal article" date="2011" name="Genome Biol.">
        <title>Comparative genomics of the social amoebae Dictyostelium discoideum and Dictyostelium purpureum.</title>
        <authorList>
            <consortium name="US DOE Joint Genome Institute (JGI-PGF)"/>
            <person name="Sucgang R."/>
            <person name="Kuo A."/>
            <person name="Tian X."/>
            <person name="Salerno W."/>
            <person name="Parikh A."/>
            <person name="Feasley C.L."/>
            <person name="Dalin E."/>
            <person name="Tu H."/>
            <person name="Huang E."/>
            <person name="Barry K."/>
            <person name="Lindquist E."/>
            <person name="Shapiro H."/>
            <person name="Bruce D."/>
            <person name="Schmutz J."/>
            <person name="Salamov A."/>
            <person name="Fey P."/>
            <person name="Gaudet P."/>
            <person name="Anjard C."/>
            <person name="Babu M.M."/>
            <person name="Basu S."/>
            <person name="Bushmanova Y."/>
            <person name="van der Wel H."/>
            <person name="Katoh-Kurasawa M."/>
            <person name="Dinh C."/>
            <person name="Coutinho P.M."/>
            <person name="Saito T."/>
            <person name="Elias M."/>
            <person name="Schaap P."/>
            <person name="Kay R.R."/>
            <person name="Henrissat B."/>
            <person name="Eichinger L."/>
            <person name="Rivero F."/>
            <person name="Putnam N.H."/>
            <person name="West C.M."/>
            <person name="Loomis W.F."/>
            <person name="Chisholm R.L."/>
            <person name="Shaulsky G."/>
            <person name="Strassmann J.E."/>
            <person name="Queller D.C."/>
            <person name="Kuspa A."/>
            <person name="Grigoriev I.V."/>
        </authorList>
    </citation>
    <scope>NUCLEOTIDE SEQUENCE [LARGE SCALE GENOMIC DNA]</scope>
    <source>
        <strain evidence="3">QSDP1</strain>
    </source>
</reference>
<feature type="compositionally biased region" description="Polar residues" evidence="1">
    <location>
        <begin position="134"/>
        <end position="144"/>
    </location>
</feature>
<protein>
    <submittedName>
        <fullName evidence="2">Uncharacterized protein</fullName>
    </submittedName>
</protein>
<keyword evidence="3" id="KW-1185">Reference proteome</keyword>
<evidence type="ECO:0000313" key="3">
    <source>
        <dbReference type="Proteomes" id="UP000001064"/>
    </source>
</evidence>
<gene>
    <name evidence="2" type="ORF">DICPUDRAFT_81587</name>
</gene>
<dbReference type="KEGG" id="dpp:DICPUDRAFT_81587"/>
<dbReference type="VEuPathDB" id="AmoebaDB:DICPUDRAFT_81587"/>
<accession>F0ZTY7</accession>
<feature type="compositionally biased region" description="Basic and acidic residues" evidence="1">
    <location>
        <begin position="27"/>
        <end position="38"/>
    </location>
</feature>
<dbReference type="GeneID" id="10508665"/>
<dbReference type="InParanoid" id="F0ZTY7"/>
<feature type="region of interest" description="Disordered" evidence="1">
    <location>
        <begin position="1"/>
        <end position="70"/>
    </location>
</feature>
<dbReference type="EMBL" id="GL871185">
    <property type="protein sequence ID" value="EGC32599.1"/>
    <property type="molecule type" value="Genomic_DNA"/>
</dbReference>